<reference evidence="7" key="1">
    <citation type="submission" date="2008-08" db="EMBL/GenBank/DDBJ databases">
        <title>Annotation of Helicobacter cinaedi strain CCUG 18818.</title>
        <authorList>
            <consortium name="The Broad Institute Genome Sequencing Platform"/>
            <person name="Fox J.G."/>
            <person name="Shen Z."/>
            <person name="Charoenlap N."/>
            <person name="Schauer D.B."/>
            <person name="Ward D."/>
            <person name="Mehta T."/>
            <person name="Young S."/>
            <person name="Jaffe D."/>
            <person name="Gnerre S."/>
            <person name="Berlin A."/>
            <person name="Heiman D."/>
            <person name="Hepburn T."/>
            <person name="Shea T."/>
            <person name="Sykes S."/>
            <person name="Alvarado L."/>
            <person name="Kodira C."/>
            <person name="Borodovsky M."/>
            <person name="Lander E."/>
            <person name="Galagan J."/>
            <person name="Nusbaum C."/>
            <person name="Birren B."/>
        </authorList>
    </citation>
    <scope>NUCLEOTIDE SEQUENCE</scope>
    <source>
        <strain evidence="7">CCUG 18818</strain>
    </source>
</reference>
<evidence type="ECO:0000313" key="8">
    <source>
        <dbReference type="Proteomes" id="UP000005755"/>
    </source>
</evidence>
<evidence type="ECO:0000256" key="1">
    <source>
        <dbReference type="ARBA" id="ARBA00022448"/>
    </source>
</evidence>
<keyword evidence="3" id="KW-0574">Periplasm</keyword>
<reference evidence="6 9" key="2">
    <citation type="journal article" date="2012" name="J. Bacteriol.">
        <title>Complete Genome Sequence of Helicobacter cinaedi Type Strain ATCC BAA-847.</title>
        <authorList>
            <person name="Miyoshi-Akiyama T."/>
            <person name="Takeshita N."/>
            <person name="Ohmagari N."/>
            <person name="Kirikae T."/>
        </authorList>
    </citation>
    <scope>NUCLEOTIDE SEQUENCE [LARGE SCALE GENOMIC DNA]</scope>
    <source>
        <strain evidence="6 9">ATCC BAA-847</strain>
    </source>
</reference>
<evidence type="ECO:0000313" key="9">
    <source>
        <dbReference type="Proteomes" id="UP000006036"/>
    </source>
</evidence>
<dbReference type="Gene3D" id="2.60.450.10">
    <property type="entry name" value="Lipopolysaccharide (LPS) transport protein A like domain"/>
    <property type="match status" value="1"/>
</dbReference>
<reference evidence="6" key="3">
    <citation type="submission" date="2012-07" db="EMBL/GenBank/DDBJ databases">
        <authorList>
            <person name="Akiyama T."/>
            <person name="Takeshita N."/>
            <person name="Ohmagari N."/>
            <person name="Kirikae T."/>
        </authorList>
    </citation>
    <scope>NUCLEOTIDE SEQUENCE</scope>
    <source>
        <strain evidence="6">ATCC BAA-847</strain>
    </source>
</reference>
<sequence length="161" mass="18124">MTHTLLKLMPILLLCAFAWGKEEVLQVSAKNFQSDMKKGITELNGEVVVTKGGDTLWADKVIIETDKKNRPQKYTAIGNVRFHTKMPDKEMKGKAKKAIYDVAKDEYQLIDNAMIEEIGKQNTIKGNVIVFNPQTQEASIKGSNQKPGVITFIIEDKKQDQ</sequence>
<dbReference type="GO" id="GO:0030288">
    <property type="term" value="C:outer membrane-bounded periplasmic space"/>
    <property type="evidence" value="ECO:0007669"/>
    <property type="project" value="TreeGrafter"/>
</dbReference>
<dbReference type="InterPro" id="IPR005653">
    <property type="entry name" value="OstA-like_N"/>
</dbReference>
<evidence type="ECO:0000313" key="7">
    <source>
        <dbReference type="EMBL" id="EFR46064.1"/>
    </source>
</evidence>
<protein>
    <submittedName>
        <fullName evidence="7">Lipopolysaccharide transport periplasmic protein LptA</fullName>
    </submittedName>
</protein>
<dbReference type="GeneID" id="66540373"/>
<name>A0AAI8MQY0_9HELI</name>
<accession>A0AAI8MQY0</accession>
<dbReference type="EMBL" id="AP012492">
    <property type="protein sequence ID" value="BAM33427.1"/>
    <property type="molecule type" value="Genomic_DNA"/>
</dbReference>
<evidence type="ECO:0000256" key="2">
    <source>
        <dbReference type="ARBA" id="ARBA00022729"/>
    </source>
</evidence>
<dbReference type="NCBIfam" id="TIGR03002">
    <property type="entry name" value="outer_YhbN_LptA"/>
    <property type="match status" value="1"/>
</dbReference>
<dbReference type="GO" id="GO:0017089">
    <property type="term" value="F:glycolipid transfer activity"/>
    <property type="evidence" value="ECO:0007669"/>
    <property type="project" value="TreeGrafter"/>
</dbReference>
<dbReference type="KEGG" id="hcb:HCBAA847_2212"/>
<evidence type="ECO:0000313" key="6">
    <source>
        <dbReference type="EMBL" id="BAM33427.1"/>
    </source>
</evidence>
<dbReference type="GO" id="GO:0009279">
    <property type="term" value="C:cell outer membrane"/>
    <property type="evidence" value="ECO:0007669"/>
    <property type="project" value="TreeGrafter"/>
</dbReference>
<dbReference type="PANTHER" id="PTHR36504:SF1">
    <property type="entry name" value="LIPOPOLYSACCHARIDE EXPORT SYSTEM PROTEIN LPTA"/>
    <property type="match status" value="1"/>
</dbReference>
<evidence type="ECO:0000256" key="4">
    <source>
        <dbReference type="SAM" id="SignalP"/>
    </source>
</evidence>
<dbReference type="InterPro" id="IPR014340">
    <property type="entry name" value="LptA"/>
</dbReference>
<dbReference type="PANTHER" id="PTHR36504">
    <property type="entry name" value="LIPOPOLYSACCHARIDE EXPORT SYSTEM PROTEIN LPTA"/>
    <property type="match status" value="1"/>
</dbReference>
<dbReference type="EMBL" id="DS990391">
    <property type="protein sequence ID" value="EFR46064.1"/>
    <property type="molecule type" value="Genomic_DNA"/>
</dbReference>
<keyword evidence="2 4" id="KW-0732">Signal</keyword>
<gene>
    <name evidence="7" type="primary">lptA</name>
    <name evidence="6" type="ORF">HCBAA847_2212</name>
    <name evidence="7" type="ORF">HCCG_00610</name>
</gene>
<proteinExistence type="predicted"/>
<dbReference type="RefSeq" id="WP_002955913.1">
    <property type="nucleotide sequence ID" value="NC_020555.1"/>
</dbReference>
<feature type="chain" id="PRO_5042558627" evidence="4">
    <location>
        <begin position="21"/>
        <end position="161"/>
    </location>
</feature>
<feature type="domain" description="Organic solvent tolerance-like N-terminal" evidence="5">
    <location>
        <begin position="26"/>
        <end position="136"/>
    </location>
</feature>
<dbReference type="InterPro" id="IPR052037">
    <property type="entry name" value="LPS_export_LptA"/>
</dbReference>
<dbReference type="GO" id="GO:0001530">
    <property type="term" value="F:lipopolysaccharide binding"/>
    <property type="evidence" value="ECO:0007669"/>
    <property type="project" value="InterPro"/>
</dbReference>
<evidence type="ECO:0000259" key="5">
    <source>
        <dbReference type="Pfam" id="PF03968"/>
    </source>
</evidence>
<keyword evidence="1" id="KW-0813">Transport</keyword>
<keyword evidence="8" id="KW-1185">Reference proteome</keyword>
<dbReference type="Proteomes" id="UP000006036">
    <property type="component" value="Chromosome 1"/>
</dbReference>
<evidence type="ECO:0000256" key="3">
    <source>
        <dbReference type="ARBA" id="ARBA00022764"/>
    </source>
</evidence>
<dbReference type="Proteomes" id="UP000005755">
    <property type="component" value="Unassembled WGS sequence"/>
</dbReference>
<reference evidence="8" key="4">
    <citation type="journal article" date="2014" name="Genome Announc.">
        <title>Draft genome sequences of six enterohepatic helicobacter species isolated from humans and one from rhesus macaques.</title>
        <authorList>
            <person name="Shen Z."/>
            <person name="Sheh A."/>
            <person name="Young S.K."/>
            <person name="Abouelliel A."/>
            <person name="Ward D.V."/>
            <person name="Earl A.M."/>
            <person name="Fox J.G."/>
        </authorList>
    </citation>
    <scope>NUCLEOTIDE SEQUENCE [LARGE SCALE GENOMIC DNA]</scope>
    <source>
        <strain evidence="8">CCUG 18818</strain>
    </source>
</reference>
<organism evidence="6 9">
    <name type="scientific">Helicobacter cinaedi CCUG 18818 = ATCC BAA-847</name>
    <dbReference type="NCBI Taxonomy" id="537971"/>
    <lineage>
        <taxon>Bacteria</taxon>
        <taxon>Pseudomonadati</taxon>
        <taxon>Campylobacterota</taxon>
        <taxon>Epsilonproteobacteria</taxon>
        <taxon>Campylobacterales</taxon>
        <taxon>Helicobacteraceae</taxon>
        <taxon>Helicobacter</taxon>
    </lineage>
</organism>
<feature type="signal peptide" evidence="4">
    <location>
        <begin position="1"/>
        <end position="20"/>
    </location>
</feature>
<dbReference type="GO" id="GO:0015920">
    <property type="term" value="P:lipopolysaccharide transport"/>
    <property type="evidence" value="ECO:0007669"/>
    <property type="project" value="InterPro"/>
</dbReference>
<dbReference type="AlphaFoldDB" id="A0AAI8MQY0"/>
<dbReference type="Pfam" id="PF03968">
    <property type="entry name" value="LptD_N"/>
    <property type="match status" value="1"/>
</dbReference>